<evidence type="ECO:0000313" key="2">
    <source>
        <dbReference type="Proteomes" id="UP000756132"/>
    </source>
</evidence>
<dbReference type="AlphaFoldDB" id="A0A9Q8LE69"/>
<dbReference type="RefSeq" id="XP_047760211.1">
    <property type="nucleotide sequence ID" value="XM_047903359.1"/>
</dbReference>
<dbReference type="GeneID" id="71984089"/>
<keyword evidence="2" id="KW-1185">Reference proteome</keyword>
<gene>
    <name evidence="1" type="ORF">CLAFUR5_04211</name>
</gene>
<reference evidence="1" key="1">
    <citation type="submission" date="2021-12" db="EMBL/GenBank/DDBJ databases">
        <authorList>
            <person name="Zaccaron A."/>
            <person name="Stergiopoulos I."/>
        </authorList>
    </citation>
    <scope>NUCLEOTIDE SEQUENCE</scope>
    <source>
        <strain evidence="1">Race5_Kim</strain>
    </source>
</reference>
<evidence type="ECO:0000313" key="1">
    <source>
        <dbReference type="EMBL" id="UJO15845.1"/>
    </source>
</evidence>
<reference evidence="1" key="2">
    <citation type="journal article" date="2022" name="Microb. Genom.">
        <title>A chromosome-scale genome assembly of the tomato pathogen Cladosporium fulvum reveals a compartmentalized genome architecture and the presence of a dispensable chromosome.</title>
        <authorList>
            <person name="Zaccaron A.Z."/>
            <person name="Chen L.H."/>
            <person name="Samaras A."/>
            <person name="Stergiopoulos I."/>
        </authorList>
    </citation>
    <scope>NUCLEOTIDE SEQUENCE</scope>
    <source>
        <strain evidence="1">Race5_Kim</strain>
    </source>
</reference>
<dbReference type="KEGG" id="ffu:CLAFUR5_04211"/>
<protein>
    <submittedName>
        <fullName evidence="1">Uncharacterized protein</fullName>
    </submittedName>
</protein>
<dbReference type="EMBL" id="CP090166">
    <property type="protein sequence ID" value="UJO15845.1"/>
    <property type="molecule type" value="Genomic_DNA"/>
</dbReference>
<accession>A0A9Q8LE69</accession>
<dbReference type="Proteomes" id="UP000756132">
    <property type="component" value="Chromosome 4"/>
</dbReference>
<proteinExistence type="predicted"/>
<sequence length="124" mass="13881">MAGHYIPGWGELDDALVVVPEVARMNIQRFVQNDTRVAVKEVECDWFNPLAWAPNDAINYDANGNRDYSTGIDRYESAETYLTFTEHSPSKIQMQLWNTAGEVVSSQLNGDTDSSRSTDAMEAC</sequence>
<name>A0A9Q8LE69_PASFU</name>
<organism evidence="1 2">
    <name type="scientific">Passalora fulva</name>
    <name type="common">Tomato leaf mold</name>
    <name type="synonym">Cladosporium fulvum</name>
    <dbReference type="NCBI Taxonomy" id="5499"/>
    <lineage>
        <taxon>Eukaryota</taxon>
        <taxon>Fungi</taxon>
        <taxon>Dikarya</taxon>
        <taxon>Ascomycota</taxon>
        <taxon>Pezizomycotina</taxon>
        <taxon>Dothideomycetes</taxon>
        <taxon>Dothideomycetidae</taxon>
        <taxon>Mycosphaerellales</taxon>
        <taxon>Mycosphaerellaceae</taxon>
        <taxon>Fulvia</taxon>
    </lineage>
</organism>